<name>A0A8J4EXT2_9CHLO</name>
<gene>
    <name evidence="2" type="ORF">Vafri_7212</name>
</gene>
<sequence length="102" mass="9930">GASTAEEPLPGPALTTLPLASTPFTAASEATCGAAPSMLSPAETSWSISPPVDVAVCLDTTPAPSPAPDSSDMPSPGPTLPGRGGCGEGPRDHLSSPPICPP</sequence>
<feature type="region of interest" description="Disordered" evidence="1">
    <location>
        <begin position="57"/>
        <end position="102"/>
    </location>
</feature>
<evidence type="ECO:0000313" key="2">
    <source>
        <dbReference type="EMBL" id="GIL51142.1"/>
    </source>
</evidence>
<organism evidence="2 3">
    <name type="scientific">Volvox africanus</name>
    <dbReference type="NCBI Taxonomy" id="51714"/>
    <lineage>
        <taxon>Eukaryota</taxon>
        <taxon>Viridiplantae</taxon>
        <taxon>Chlorophyta</taxon>
        <taxon>core chlorophytes</taxon>
        <taxon>Chlorophyceae</taxon>
        <taxon>CS clade</taxon>
        <taxon>Chlamydomonadales</taxon>
        <taxon>Volvocaceae</taxon>
        <taxon>Volvox</taxon>
    </lineage>
</organism>
<evidence type="ECO:0000313" key="3">
    <source>
        <dbReference type="Proteomes" id="UP000747399"/>
    </source>
</evidence>
<reference evidence="2" key="1">
    <citation type="journal article" date="2021" name="Proc. Natl. Acad. Sci. U.S.A.">
        <title>Three genomes in the algal genus Volvox reveal the fate of a haploid sex-determining region after a transition to homothallism.</title>
        <authorList>
            <person name="Yamamoto K."/>
            <person name="Hamaji T."/>
            <person name="Kawai-Toyooka H."/>
            <person name="Matsuzaki R."/>
            <person name="Takahashi F."/>
            <person name="Nishimura Y."/>
            <person name="Kawachi M."/>
            <person name="Noguchi H."/>
            <person name="Minakuchi Y."/>
            <person name="Umen J.G."/>
            <person name="Toyoda A."/>
            <person name="Nozaki H."/>
        </authorList>
    </citation>
    <scope>NUCLEOTIDE SEQUENCE</scope>
    <source>
        <strain evidence="2">NIES-3780</strain>
    </source>
</reference>
<accession>A0A8J4EXT2</accession>
<feature type="non-terminal residue" evidence="2">
    <location>
        <position position="1"/>
    </location>
</feature>
<evidence type="ECO:0000256" key="1">
    <source>
        <dbReference type="SAM" id="MobiDB-lite"/>
    </source>
</evidence>
<feature type="region of interest" description="Disordered" evidence="1">
    <location>
        <begin position="1"/>
        <end position="20"/>
    </location>
</feature>
<keyword evidence="3" id="KW-1185">Reference proteome</keyword>
<dbReference type="AlphaFoldDB" id="A0A8J4EXT2"/>
<proteinExistence type="predicted"/>
<dbReference type="Proteomes" id="UP000747399">
    <property type="component" value="Unassembled WGS sequence"/>
</dbReference>
<protein>
    <submittedName>
        <fullName evidence="2">Uncharacterized protein</fullName>
    </submittedName>
</protein>
<dbReference type="EMBL" id="BNCO01000010">
    <property type="protein sequence ID" value="GIL51142.1"/>
    <property type="molecule type" value="Genomic_DNA"/>
</dbReference>
<feature type="non-terminal residue" evidence="2">
    <location>
        <position position="102"/>
    </location>
</feature>
<comment type="caution">
    <text evidence="2">The sequence shown here is derived from an EMBL/GenBank/DDBJ whole genome shotgun (WGS) entry which is preliminary data.</text>
</comment>